<evidence type="ECO:0000259" key="1">
    <source>
        <dbReference type="Pfam" id="PF18922"/>
    </source>
</evidence>
<protein>
    <recommendedName>
        <fullName evidence="1">DUF5672 domain-containing protein</fullName>
    </recommendedName>
</protein>
<reference evidence="2" key="1">
    <citation type="submission" date="2018-10" db="EMBL/GenBank/DDBJ databases">
        <title>Hidden diversity of soil giant viruses.</title>
        <authorList>
            <person name="Schulz F."/>
            <person name="Alteio L."/>
            <person name="Goudeau D."/>
            <person name="Ryan E.M."/>
            <person name="Malmstrom R.R."/>
            <person name="Blanchard J."/>
            <person name="Woyke T."/>
        </authorList>
    </citation>
    <scope>NUCLEOTIDE SEQUENCE</scope>
    <source>
        <strain evidence="2">HYV1</strain>
    </source>
</reference>
<gene>
    <name evidence="2" type="ORF">Hyperionvirus7_57</name>
</gene>
<sequence length="437" mass="51701">MDTNNSNNENNFDWQFYLSKYKDLRDAGINTKEAARTHWHNYGNKERRSCVKPIDWEFYLSKYKDLRDAGINTKEAALIHWHTHGKNEGRFCVKPIDKFIYELYIRELTDKTIDTFEKAQTHYNTNRNSSYVEKMELMDKLNVCDINYYYELKDFIKEYSEYCFIGKSEVQIFDTIESEPKIGFRYFCYRYINYMRNFNVPDIAVNSKKEAVLVEFRKFPHLEFLIRNTIRKLSGDWSHTIICGRDNYEYIKLMCETISDKITVKKLDYGNVTPSQYSLLLTSKEFWNRLTGKKILIYQEDSCIFKSNIEDFLVYDYIGAPWPIYGHHNSYSVGNGGISLRSKQVMLKIIERISLASTKFNANTVLYMKGSDSTVPPEDVYFSKNMIDFKLGKIADRETANKFAVETQYNDSPFSGHQFWLAIKNWKAHLYKYVVSC</sequence>
<dbReference type="EMBL" id="MK072389">
    <property type="protein sequence ID" value="AYV83486.1"/>
    <property type="molecule type" value="Genomic_DNA"/>
</dbReference>
<accession>A0A3G5A882</accession>
<organism evidence="2">
    <name type="scientific">Hyperionvirus sp</name>
    <dbReference type="NCBI Taxonomy" id="2487770"/>
    <lineage>
        <taxon>Viruses</taxon>
        <taxon>Varidnaviria</taxon>
        <taxon>Bamfordvirae</taxon>
        <taxon>Nucleocytoviricota</taxon>
        <taxon>Megaviricetes</taxon>
        <taxon>Imitervirales</taxon>
        <taxon>Mimiviridae</taxon>
        <taxon>Klosneuvirinae</taxon>
    </lineage>
</organism>
<dbReference type="Pfam" id="PF18922">
    <property type="entry name" value="DUF5672"/>
    <property type="match status" value="1"/>
</dbReference>
<proteinExistence type="predicted"/>
<evidence type="ECO:0000313" key="2">
    <source>
        <dbReference type="EMBL" id="AYV83486.1"/>
    </source>
</evidence>
<feature type="domain" description="DUF5672" evidence="1">
    <location>
        <begin position="273"/>
        <end position="417"/>
    </location>
</feature>
<dbReference type="InterPro" id="IPR043729">
    <property type="entry name" value="DUF5672"/>
</dbReference>
<name>A0A3G5A882_9VIRU</name>